<evidence type="ECO:0000313" key="3">
    <source>
        <dbReference type="Proteomes" id="UP000249829"/>
    </source>
</evidence>
<evidence type="ECO:0000313" key="2">
    <source>
        <dbReference type="EMBL" id="PYI22405.1"/>
    </source>
</evidence>
<feature type="region of interest" description="Disordered" evidence="1">
    <location>
        <begin position="13"/>
        <end position="65"/>
    </location>
</feature>
<feature type="compositionally biased region" description="Basic and acidic residues" evidence="1">
    <location>
        <begin position="47"/>
        <end position="65"/>
    </location>
</feature>
<sequence length="671" mass="73669">MSSATVPTAIAIPKQTFVRYTSSGNASPSNGSRSTSPHSPSCSSSAEHSRSSSRRRESFGSIKEDVDGIAQSFVDTHIEHSPQETAKPNPLEMQPTPDFCCPCGGFLGWKQIRLGGKSLSRSYSDLRGLNQLHSRWAWESPSPVAEPPTQTLQVPEEKQVVVEEEQPKPVPGTSRLEKVPPEVLDQIISLLALDVPPNGYTPRNVDLISCLLTSKTLHAATLSVLYRNMTFPHSIIFSKALNHISLYPALGTLVRRLDFSHFTSVGLGRTKQMNSEIQNLTSKTLLQCLELLPNLRECLLQEHVEGDLSMEVIRKLFTGLPNLSAVDFCGCSTQSFSGLFLEALTSGPGLPAALPNLRRVSLHECSSLPSVAFEILLPRLVNLTHLDLTHTQVSEDALFSIPKTAQITHLSLSRCSRLRGPRVVEFLTTHPAVCGSLVFLNLLTDPTRSRLLEEEDVSALLPHLPSSLCSLNLGGAKVTSAHTKALIPLTKHLEELGLSSCELSGQDLNQFFVPPRPATGVESAPATPIDSLPPTPLEAVPPPLVEEWIPHTLRYLDLNKAPQLTIGTVFNPNACVILSQQTYPLQVIEFSDKLIAPLRERARNAKTSPGWTVRELGRRGWYVRDPASMPNYALDDGSRDWKMGARWWGMRKIPVAVGEVGGIYGHYMFKK</sequence>
<organism evidence="2 3">
    <name type="scientific">Aspergillus violaceofuscus (strain CBS 115571)</name>
    <dbReference type="NCBI Taxonomy" id="1450538"/>
    <lineage>
        <taxon>Eukaryota</taxon>
        <taxon>Fungi</taxon>
        <taxon>Dikarya</taxon>
        <taxon>Ascomycota</taxon>
        <taxon>Pezizomycotina</taxon>
        <taxon>Eurotiomycetes</taxon>
        <taxon>Eurotiomycetidae</taxon>
        <taxon>Eurotiales</taxon>
        <taxon>Aspergillaceae</taxon>
        <taxon>Aspergillus</taxon>
    </lineage>
</organism>
<protein>
    <submittedName>
        <fullName evidence="2">Leucine rich repeat domain protein</fullName>
    </submittedName>
</protein>
<reference evidence="2 3" key="1">
    <citation type="submission" date="2018-02" db="EMBL/GenBank/DDBJ databases">
        <title>The genomes of Aspergillus section Nigri reveals drivers in fungal speciation.</title>
        <authorList>
            <consortium name="DOE Joint Genome Institute"/>
            <person name="Vesth T.C."/>
            <person name="Nybo J."/>
            <person name="Theobald S."/>
            <person name="Brandl J."/>
            <person name="Frisvad J.C."/>
            <person name="Nielsen K.F."/>
            <person name="Lyhne E.K."/>
            <person name="Kogle M.E."/>
            <person name="Kuo A."/>
            <person name="Riley R."/>
            <person name="Clum A."/>
            <person name="Nolan M."/>
            <person name="Lipzen A."/>
            <person name="Salamov A."/>
            <person name="Henrissat B."/>
            <person name="Wiebenga A."/>
            <person name="De vries R.P."/>
            <person name="Grigoriev I.V."/>
            <person name="Mortensen U.H."/>
            <person name="Andersen M.R."/>
            <person name="Baker S.E."/>
        </authorList>
    </citation>
    <scope>NUCLEOTIDE SEQUENCE [LARGE SCALE GENOMIC DNA]</scope>
    <source>
        <strain evidence="2 3">CBS 115571</strain>
    </source>
</reference>
<dbReference type="Gene3D" id="3.80.10.10">
    <property type="entry name" value="Ribonuclease Inhibitor"/>
    <property type="match status" value="1"/>
</dbReference>
<dbReference type="AlphaFoldDB" id="A0A2V5HDH0"/>
<name>A0A2V5HDH0_ASPV1</name>
<gene>
    <name evidence="2" type="ORF">BO99DRAFT_429725</name>
</gene>
<dbReference type="InterPro" id="IPR032675">
    <property type="entry name" value="LRR_dom_sf"/>
</dbReference>
<dbReference type="SUPFAM" id="SSF52047">
    <property type="entry name" value="RNI-like"/>
    <property type="match status" value="1"/>
</dbReference>
<proteinExistence type="predicted"/>
<dbReference type="OMA" id="TKQMNAE"/>
<dbReference type="Proteomes" id="UP000249829">
    <property type="component" value="Unassembled WGS sequence"/>
</dbReference>
<dbReference type="STRING" id="1450538.A0A2V5HDH0"/>
<dbReference type="EMBL" id="KZ825110">
    <property type="protein sequence ID" value="PYI22405.1"/>
    <property type="molecule type" value="Genomic_DNA"/>
</dbReference>
<keyword evidence="3" id="KW-1185">Reference proteome</keyword>
<evidence type="ECO:0000256" key="1">
    <source>
        <dbReference type="SAM" id="MobiDB-lite"/>
    </source>
</evidence>
<accession>A0A2V5HDH0</accession>
<feature type="compositionally biased region" description="Low complexity" evidence="1">
    <location>
        <begin position="25"/>
        <end position="46"/>
    </location>
</feature>